<evidence type="ECO:0000256" key="1">
    <source>
        <dbReference type="SAM" id="MobiDB-lite"/>
    </source>
</evidence>
<protein>
    <submittedName>
        <fullName evidence="2">Uncharacterized protein</fullName>
    </submittedName>
</protein>
<comment type="caution">
    <text evidence="2">The sequence shown here is derived from an EMBL/GenBank/DDBJ whole genome shotgun (WGS) entry which is preliminary data.</text>
</comment>
<dbReference type="AlphaFoldDB" id="A0A3S5AC44"/>
<organism evidence="2 3">
    <name type="scientific">Protopolystoma xenopodis</name>
    <dbReference type="NCBI Taxonomy" id="117903"/>
    <lineage>
        <taxon>Eukaryota</taxon>
        <taxon>Metazoa</taxon>
        <taxon>Spiralia</taxon>
        <taxon>Lophotrochozoa</taxon>
        <taxon>Platyhelminthes</taxon>
        <taxon>Monogenea</taxon>
        <taxon>Polyopisthocotylea</taxon>
        <taxon>Polystomatidea</taxon>
        <taxon>Polystomatidae</taxon>
        <taxon>Protopolystoma</taxon>
    </lineage>
</organism>
<dbReference type="EMBL" id="CAAALY010073085">
    <property type="protein sequence ID" value="VEL25331.1"/>
    <property type="molecule type" value="Genomic_DNA"/>
</dbReference>
<dbReference type="Proteomes" id="UP000784294">
    <property type="component" value="Unassembled WGS sequence"/>
</dbReference>
<evidence type="ECO:0000313" key="3">
    <source>
        <dbReference type="Proteomes" id="UP000784294"/>
    </source>
</evidence>
<keyword evidence="3" id="KW-1185">Reference proteome</keyword>
<reference evidence="2" key="1">
    <citation type="submission" date="2018-11" db="EMBL/GenBank/DDBJ databases">
        <authorList>
            <consortium name="Pathogen Informatics"/>
        </authorList>
    </citation>
    <scope>NUCLEOTIDE SEQUENCE</scope>
</reference>
<accession>A0A3S5AC44</accession>
<feature type="region of interest" description="Disordered" evidence="1">
    <location>
        <begin position="122"/>
        <end position="144"/>
    </location>
</feature>
<sequence>MEPIPDSIDGTPFSPAAHLRIPEERSRLSPQNEHLIGGTLGREIEGNAAGLSAGQIPTKSQQSSPAILASGCLEEECAAAVALPSPFPGRLDGSGQVGPVKMRPIASRVTARVEGFQTARQPLRPGAGRQTTNPPTCRRQARQCSKKGELTQNTIRCDPQVAHQIVIGLATSTVVEAEELFEWRRSRSMAVFSSNRDSNPSGWTTSACCMVKKEAPAQGCRLEMGGWGQMRFPTPEASWQVGVCVWRRGQICEILPLNRPARSVCLARVGPSRHEAAATGRHLRQISRPAAQRQSAILAAVWPRQAVLSIRSLSGPELTTSLPGWRGSRAGQPMKYGAPTRMTHVTQFQTDSSRAIPILLPMPQPHIATDTAFPICSIKPIYLLDHLPHFRFYPFSRPQHTFWRMHNPLCLYLCAGPP</sequence>
<proteinExistence type="predicted"/>
<evidence type="ECO:0000313" key="2">
    <source>
        <dbReference type="EMBL" id="VEL25331.1"/>
    </source>
</evidence>
<gene>
    <name evidence="2" type="ORF">PXEA_LOCUS18771</name>
</gene>
<name>A0A3S5AC44_9PLAT</name>